<protein>
    <submittedName>
        <fullName evidence="1">Uncharacterized protein</fullName>
    </submittedName>
</protein>
<dbReference type="OrthoDB" id="30179at2759"/>
<proteinExistence type="predicted"/>
<dbReference type="AlphaFoldDB" id="A0A0D0ANL7"/>
<dbReference type="Proteomes" id="UP000053593">
    <property type="component" value="Unassembled WGS sequence"/>
</dbReference>
<gene>
    <name evidence="1" type="ORF">GYMLUDRAFT_64591</name>
</gene>
<keyword evidence="2" id="KW-1185">Reference proteome</keyword>
<dbReference type="EMBL" id="KN834853">
    <property type="protein sequence ID" value="KIK51850.1"/>
    <property type="molecule type" value="Genomic_DNA"/>
</dbReference>
<evidence type="ECO:0000313" key="2">
    <source>
        <dbReference type="Proteomes" id="UP000053593"/>
    </source>
</evidence>
<dbReference type="InterPro" id="IPR006973">
    <property type="entry name" value="Cwf_Cwc_15"/>
</dbReference>
<dbReference type="HOGENOM" id="CLU_1731657_0_0_1"/>
<organism evidence="1 2">
    <name type="scientific">Collybiopsis luxurians FD-317 M1</name>
    <dbReference type="NCBI Taxonomy" id="944289"/>
    <lineage>
        <taxon>Eukaryota</taxon>
        <taxon>Fungi</taxon>
        <taxon>Dikarya</taxon>
        <taxon>Basidiomycota</taxon>
        <taxon>Agaricomycotina</taxon>
        <taxon>Agaricomycetes</taxon>
        <taxon>Agaricomycetidae</taxon>
        <taxon>Agaricales</taxon>
        <taxon>Marasmiineae</taxon>
        <taxon>Omphalotaceae</taxon>
        <taxon>Collybiopsis</taxon>
        <taxon>Collybiopsis luxurians</taxon>
    </lineage>
</organism>
<dbReference type="GO" id="GO:0005681">
    <property type="term" value="C:spliceosomal complex"/>
    <property type="evidence" value="ECO:0007669"/>
    <property type="project" value="InterPro"/>
</dbReference>
<reference evidence="1 2" key="1">
    <citation type="submission" date="2014-04" db="EMBL/GenBank/DDBJ databases">
        <title>Evolutionary Origins and Diversification of the Mycorrhizal Mutualists.</title>
        <authorList>
            <consortium name="DOE Joint Genome Institute"/>
            <consortium name="Mycorrhizal Genomics Consortium"/>
            <person name="Kohler A."/>
            <person name="Kuo A."/>
            <person name="Nagy L.G."/>
            <person name="Floudas D."/>
            <person name="Copeland A."/>
            <person name="Barry K.W."/>
            <person name="Cichocki N."/>
            <person name="Veneault-Fourrey C."/>
            <person name="LaButti K."/>
            <person name="Lindquist E.A."/>
            <person name="Lipzen A."/>
            <person name="Lundell T."/>
            <person name="Morin E."/>
            <person name="Murat C."/>
            <person name="Riley R."/>
            <person name="Ohm R."/>
            <person name="Sun H."/>
            <person name="Tunlid A."/>
            <person name="Henrissat B."/>
            <person name="Grigoriev I.V."/>
            <person name="Hibbett D.S."/>
            <person name="Martin F."/>
        </authorList>
    </citation>
    <scope>NUCLEOTIDE SEQUENCE [LARGE SCALE GENOMIC DNA]</scope>
    <source>
        <strain evidence="1 2">FD-317 M1</strain>
    </source>
</reference>
<sequence>MLEFAHERIRHRQVGQTSILEAQKCDLRAELLSVEREVRNKKCKVDGKPSEEEEVESKPEIAGVVAHDEVNKRRKMLQVTIEMDKDDIRRMGKTRTTMRMKMSACRTFCPAARLFRQRLFSLLKLSLLSDNYSDEEEDDTAELLQELDKIK</sequence>
<evidence type="ECO:0000313" key="1">
    <source>
        <dbReference type="EMBL" id="KIK51850.1"/>
    </source>
</evidence>
<accession>A0A0D0ANL7</accession>
<dbReference type="Pfam" id="PF04889">
    <property type="entry name" value="Cwf_Cwc_15"/>
    <property type="match status" value="1"/>
</dbReference>
<name>A0A0D0ANL7_9AGAR</name>
<dbReference type="GO" id="GO:0000398">
    <property type="term" value="P:mRNA splicing, via spliceosome"/>
    <property type="evidence" value="ECO:0007669"/>
    <property type="project" value="InterPro"/>
</dbReference>